<dbReference type="SMART" id="SM00487">
    <property type="entry name" value="DEXDc"/>
    <property type="match status" value="1"/>
</dbReference>
<evidence type="ECO:0000256" key="5">
    <source>
        <dbReference type="ARBA" id="ARBA00022741"/>
    </source>
</evidence>
<gene>
    <name evidence="21" type="primary">dbpA</name>
    <name evidence="21" type="ORF">LzC2_33400</name>
</gene>
<evidence type="ECO:0000256" key="14">
    <source>
        <dbReference type="ARBA" id="ARBA00023235"/>
    </source>
</evidence>
<evidence type="ECO:0000256" key="4">
    <source>
        <dbReference type="ARBA" id="ARBA00022723"/>
    </source>
</evidence>
<dbReference type="PROSITE" id="PS50967">
    <property type="entry name" value="HRDC"/>
    <property type="match status" value="1"/>
</dbReference>
<feature type="domain" description="HRDC" evidence="18">
    <location>
        <begin position="558"/>
        <end position="638"/>
    </location>
</feature>
<keyword evidence="14" id="KW-0413">Isomerase</keyword>
<dbReference type="Pfam" id="PF09382">
    <property type="entry name" value="RQC"/>
    <property type="match status" value="1"/>
</dbReference>
<dbReference type="InterPro" id="IPR029491">
    <property type="entry name" value="Helicase_HTH"/>
</dbReference>
<evidence type="ECO:0000256" key="13">
    <source>
        <dbReference type="ARBA" id="ARBA00023204"/>
    </source>
</evidence>
<evidence type="ECO:0000256" key="1">
    <source>
        <dbReference type="ARBA" id="ARBA00001946"/>
    </source>
</evidence>
<dbReference type="InterPro" id="IPR032284">
    <property type="entry name" value="RecQ_Zn-bd"/>
</dbReference>
<organism evidence="21 22">
    <name type="scientific">Alienimonas chondri</name>
    <dbReference type="NCBI Taxonomy" id="2681879"/>
    <lineage>
        <taxon>Bacteria</taxon>
        <taxon>Pseudomonadati</taxon>
        <taxon>Planctomycetota</taxon>
        <taxon>Planctomycetia</taxon>
        <taxon>Planctomycetales</taxon>
        <taxon>Planctomycetaceae</taxon>
        <taxon>Alienimonas</taxon>
    </lineage>
</organism>
<dbReference type="GO" id="GO:0003724">
    <property type="term" value="F:RNA helicase activity"/>
    <property type="evidence" value="ECO:0007669"/>
    <property type="project" value="UniProtKB-EC"/>
</dbReference>
<dbReference type="Pfam" id="PF00271">
    <property type="entry name" value="Helicase_C"/>
    <property type="match status" value="1"/>
</dbReference>
<dbReference type="InterPro" id="IPR018982">
    <property type="entry name" value="RQC_domain"/>
</dbReference>
<dbReference type="InterPro" id="IPR036388">
    <property type="entry name" value="WH-like_DNA-bd_sf"/>
</dbReference>
<dbReference type="Gene3D" id="1.10.10.10">
    <property type="entry name" value="Winged helix-like DNA-binding domain superfamily/Winged helix DNA-binding domain"/>
    <property type="match status" value="1"/>
</dbReference>
<dbReference type="Gene3D" id="3.40.50.300">
    <property type="entry name" value="P-loop containing nucleotide triphosphate hydrolases"/>
    <property type="match status" value="2"/>
</dbReference>
<dbReference type="Proteomes" id="UP000609651">
    <property type="component" value="Unassembled WGS sequence"/>
</dbReference>
<dbReference type="SMART" id="SM00956">
    <property type="entry name" value="RQC"/>
    <property type="match status" value="1"/>
</dbReference>
<dbReference type="Gene3D" id="1.10.150.80">
    <property type="entry name" value="HRDC domain"/>
    <property type="match status" value="1"/>
</dbReference>
<dbReference type="InterPro" id="IPR036390">
    <property type="entry name" value="WH_DNA-bd_sf"/>
</dbReference>
<evidence type="ECO:0000256" key="12">
    <source>
        <dbReference type="ARBA" id="ARBA00023172"/>
    </source>
</evidence>
<dbReference type="SMART" id="SM00341">
    <property type="entry name" value="HRDC"/>
    <property type="match status" value="1"/>
</dbReference>
<dbReference type="GO" id="GO:0016787">
    <property type="term" value="F:hydrolase activity"/>
    <property type="evidence" value="ECO:0007669"/>
    <property type="project" value="UniProtKB-KW"/>
</dbReference>
<evidence type="ECO:0000256" key="3">
    <source>
        <dbReference type="ARBA" id="ARBA00005446"/>
    </source>
</evidence>
<dbReference type="CDD" id="cd18794">
    <property type="entry name" value="SF2_C_RecQ"/>
    <property type="match status" value="1"/>
</dbReference>
<evidence type="ECO:0000256" key="8">
    <source>
        <dbReference type="ARBA" id="ARBA00022806"/>
    </source>
</evidence>
<dbReference type="RefSeq" id="WP_171189075.1">
    <property type="nucleotide sequence ID" value="NZ_WTPX01000132.1"/>
</dbReference>
<dbReference type="InterPro" id="IPR027417">
    <property type="entry name" value="P-loop_NTPase"/>
</dbReference>
<keyword evidence="13" id="KW-0234">DNA repair</keyword>
<dbReference type="InterPro" id="IPR006293">
    <property type="entry name" value="DNA_helicase_ATP-dep_RecQ_bac"/>
</dbReference>
<feature type="domain" description="Helicase C-terminal" evidence="20">
    <location>
        <begin position="248"/>
        <end position="399"/>
    </location>
</feature>
<dbReference type="CDD" id="cd17920">
    <property type="entry name" value="DEXHc_RecQ"/>
    <property type="match status" value="1"/>
</dbReference>
<dbReference type="EMBL" id="WTPX01000132">
    <property type="protein sequence ID" value="NNJ27239.1"/>
    <property type="molecule type" value="Genomic_DNA"/>
</dbReference>
<dbReference type="SUPFAM" id="SSF46785">
    <property type="entry name" value="Winged helix' DNA-binding domain"/>
    <property type="match status" value="1"/>
</dbReference>
<dbReference type="PROSITE" id="PS51192">
    <property type="entry name" value="HELICASE_ATP_BIND_1"/>
    <property type="match status" value="1"/>
</dbReference>
<evidence type="ECO:0000256" key="7">
    <source>
        <dbReference type="ARBA" id="ARBA00022801"/>
    </source>
</evidence>
<protein>
    <recommendedName>
        <fullName evidence="16">DNA helicase RecQ</fullName>
        <ecNumber evidence="16">5.6.2.4</ecNumber>
    </recommendedName>
</protein>
<dbReference type="Pfam" id="PF00270">
    <property type="entry name" value="DEAD"/>
    <property type="match status" value="1"/>
</dbReference>
<dbReference type="InterPro" id="IPR002121">
    <property type="entry name" value="HRDC_dom"/>
</dbReference>
<dbReference type="InterPro" id="IPR014001">
    <property type="entry name" value="Helicase_ATP-bd"/>
</dbReference>
<dbReference type="NCBIfam" id="TIGR01389">
    <property type="entry name" value="recQ"/>
    <property type="match status" value="1"/>
</dbReference>
<evidence type="ECO:0000313" key="22">
    <source>
        <dbReference type="Proteomes" id="UP000609651"/>
    </source>
</evidence>
<keyword evidence="7 21" id="KW-0378">Hydrolase</keyword>
<keyword evidence="12" id="KW-0233">DNA recombination</keyword>
<dbReference type="PANTHER" id="PTHR13710">
    <property type="entry name" value="DNA HELICASE RECQ FAMILY MEMBER"/>
    <property type="match status" value="1"/>
</dbReference>
<keyword evidence="9" id="KW-0862">Zinc</keyword>
<dbReference type="InterPro" id="IPR011545">
    <property type="entry name" value="DEAD/DEAH_box_helicase_dom"/>
</dbReference>
<feature type="region of interest" description="Disordered" evidence="17">
    <location>
        <begin position="1"/>
        <end position="29"/>
    </location>
</feature>
<evidence type="ECO:0000256" key="6">
    <source>
        <dbReference type="ARBA" id="ARBA00022763"/>
    </source>
</evidence>
<dbReference type="EC" id="5.6.2.4" evidence="16"/>
<dbReference type="PROSITE" id="PS51194">
    <property type="entry name" value="HELICASE_CTER"/>
    <property type="match status" value="1"/>
</dbReference>
<comment type="similarity">
    <text evidence="3">Belongs to the helicase family. RecQ subfamily.</text>
</comment>
<feature type="domain" description="Helicase ATP-binding" evidence="19">
    <location>
        <begin position="55"/>
        <end position="227"/>
    </location>
</feature>
<dbReference type="Pfam" id="PF00570">
    <property type="entry name" value="HRDC"/>
    <property type="match status" value="1"/>
</dbReference>
<keyword evidence="8 21" id="KW-0347">Helicase</keyword>
<keyword evidence="10" id="KW-0067">ATP-binding</keyword>
<keyword evidence="5" id="KW-0547">Nucleotide-binding</keyword>
<comment type="caution">
    <text evidence="21">The sequence shown here is derived from an EMBL/GenBank/DDBJ whole genome shotgun (WGS) entry which is preliminary data.</text>
</comment>
<dbReference type="PANTHER" id="PTHR13710:SF105">
    <property type="entry name" value="ATP-DEPENDENT DNA HELICASE Q1"/>
    <property type="match status" value="1"/>
</dbReference>
<dbReference type="Pfam" id="PF14493">
    <property type="entry name" value="HTH_40"/>
    <property type="match status" value="1"/>
</dbReference>
<evidence type="ECO:0000259" key="19">
    <source>
        <dbReference type="PROSITE" id="PS51192"/>
    </source>
</evidence>
<dbReference type="InterPro" id="IPR044876">
    <property type="entry name" value="HRDC_dom_sf"/>
</dbReference>
<evidence type="ECO:0000256" key="16">
    <source>
        <dbReference type="NCBIfam" id="TIGR01389"/>
    </source>
</evidence>
<dbReference type="SMART" id="SM00490">
    <property type="entry name" value="HELICc"/>
    <property type="match status" value="1"/>
</dbReference>
<keyword evidence="4" id="KW-0479">Metal-binding</keyword>
<evidence type="ECO:0000256" key="10">
    <source>
        <dbReference type="ARBA" id="ARBA00022840"/>
    </source>
</evidence>
<evidence type="ECO:0000259" key="18">
    <source>
        <dbReference type="PROSITE" id="PS50967"/>
    </source>
</evidence>
<reference evidence="21 22" key="1">
    <citation type="journal article" date="2020" name="Syst. Appl. Microbiol.">
        <title>Alienimonas chondri sp. nov., a novel planctomycete isolated from the biofilm of the red alga Chondrus crispus.</title>
        <authorList>
            <person name="Vitorino I."/>
            <person name="Albuquerque L."/>
            <person name="Wiegand S."/>
            <person name="Kallscheuer N."/>
            <person name="da Costa M.S."/>
            <person name="Lobo-da-Cunha A."/>
            <person name="Jogler C."/>
            <person name="Lage O.M."/>
        </authorList>
    </citation>
    <scope>NUCLEOTIDE SEQUENCE [LARGE SCALE GENOMIC DNA]</scope>
    <source>
        <strain evidence="21 22">LzC2</strain>
    </source>
</reference>
<proteinExistence type="inferred from homology"/>
<feature type="compositionally biased region" description="Low complexity" evidence="17">
    <location>
        <begin position="1"/>
        <end position="14"/>
    </location>
</feature>
<dbReference type="Pfam" id="PF16124">
    <property type="entry name" value="RecQ_Zn_bind"/>
    <property type="match status" value="1"/>
</dbReference>
<dbReference type="SUPFAM" id="SSF52540">
    <property type="entry name" value="P-loop containing nucleoside triphosphate hydrolases"/>
    <property type="match status" value="1"/>
</dbReference>
<evidence type="ECO:0000313" key="21">
    <source>
        <dbReference type="EMBL" id="NNJ27239.1"/>
    </source>
</evidence>
<dbReference type="NCBIfam" id="TIGR00614">
    <property type="entry name" value="recQ_fam"/>
    <property type="match status" value="1"/>
</dbReference>
<sequence length="761" mass="82791">MTAEPTDTPPTDAALGEETASGSSDAHGGNEEALRAVLRDFWGYDSFRPLQKEAMLCGLAGRDSVVVLPTGGGKSLCYQAPAAVRHQRDGAVAVVVSPLIALMKDQVDALTAIGVPAAFVNSTLAPADKIEVSRKLRDRELACLYAAPETLVTDRMLDFLSELDVSFVAIDEAHCVSQWGHDFRPEYRQLGMLRERFQDAAVHGYTATAGQKVREDVAYQLNLNDPEYLVGSFDRPNLTFRARPASNTLGQIREVVKRHDGESGIIYCISRKKVDETAGALNGLGVRAVPYHAGMTKEERSANQDKFLADEADVVVATVAFGMGIDKPDVRFVVHSGMPKSIEHYQQEAGRAGRDGLGSECLLLHAAGDYRFWKSTLNELPPEPRANAEQSLNALYDYAQGALCRHKALVRYFGQDLETDDCGACDICLGEVETVDDPLLLGQKIVSCVYRLNQRFGGNHTAEVLTGSKSEAVLSKGHDDLSTYGLLSDHPKKAVRDWIEQLVGQGFLAKVGEYATLQITEAGQQLLKGEKKPVLLAPAKKVAAERPKRSSSAADDWEGVDEHLFERLREVRGEVAKEIAKPAYIVFNDASLKDMARRRPTDEDGLSMCVGVGPKKLEDFGERFLKEIGTFCTEHGLTTDVTPEGASAAATTGSMFGGTRAVSRNAIAAFPLFRDGMGVEDAARELRVTDSTAAGYLKQYILETKHDDPTTWVDPAAARKAREAFEACGLQRLKPAFEHLDGTVSYDDLKIVAACMASNLS</sequence>
<evidence type="ECO:0000256" key="15">
    <source>
        <dbReference type="ARBA" id="ARBA00034617"/>
    </source>
</evidence>
<dbReference type="InterPro" id="IPR004589">
    <property type="entry name" value="DNA_helicase_ATP-dep_RecQ"/>
</dbReference>
<keyword evidence="22" id="KW-1185">Reference proteome</keyword>
<evidence type="ECO:0000256" key="9">
    <source>
        <dbReference type="ARBA" id="ARBA00022833"/>
    </source>
</evidence>
<comment type="catalytic activity">
    <reaction evidence="15">
        <text>Couples ATP hydrolysis with the unwinding of duplex DNA by translocating in the 3'-5' direction.</text>
        <dbReference type="EC" id="5.6.2.4"/>
    </reaction>
</comment>
<keyword evidence="6" id="KW-0227">DNA damage</keyword>
<evidence type="ECO:0000256" key="11">
    <source>
        <dbReference type="ARBA" id="ARBA00023125"/>
    </source>
</evidence>
<dbReference type="SUPFAM" id="SSF47819">
    <property type="entry name" value="HRDC-like"/>
    <property type="match status" value="1"/>
</dbReference>
<name>A0ABX1VGL5_9PLAN</name>
<keyword evidence="11" id="KW-0238">DNA-binding</keyword>
<comment type="cofactor">
    <cofactor evidence="2">
        <name>Zn(2+)</name>
        <dbReference type="ChEBI" id="CHEBI:29105"/>
    </cofactor>
</comment>
<evidence type="ECO:0000259" key="20">
    <source>
        <dbReference type="PROSITE" id="PS51194"/>
    </source>
</evidence>
<dbReference type="InterPro" id="IPR001650">
    <property type="entry name" value="Helicase_C-like"/>
</dbReference>
<comment type="cofactor">
    <cofactor evidence="1">
        <name>Mg(2+)</name>
        <dbReference type="ChEBI" id="CHEBI:18420"/>
    </cofactor>
</comment>
<evidence type="ECO:0000256" key="17">
    <source>
        <dbReference type="SAM" id="MobiDB-lite"/>
    </source>
</evidence>
<accession>A0ABX1VGL5</accession>
<evidence type="ECO:0000256" key="2">
    <source>
        <dbReference type="ARBA" id="ARBA00001947"/>
    </source>
</evidence>
<dbReference type="InterPro" id="IPR010997">
    <property type="entry name" value="HRDC-like_sf"/>
</dbReference>